<dbReference type="Gene3D" id="3.40.50.300">
    <property type="entry name" value="P-loop containing nucleotide triphosphate hydrolases"/>
    <property type="match status" value="1"/>
</dbReference>
<evidence type="ECO:0000313" key="2">
    <source>
        <dbReference type="Proteomes" id="UP000247188"/>
    </source>
</evidence>
<gene>
    <name evidence="1" type="primary">67</name>
    <name evidence="1" type="ORF">SEA_IBANTIK_67</name>
</gene>
<dbReference type="GeneID" id="80019287"/>
<protein>
    <submittedName>
        <fullName evidence="1">Terminase large subunit</fullName>
    </submittedName>
</protein>
<reference evidence="2" key="1">
    <citation type="submission" date="2018-04" db="EMBL/GenBank/DDBJ databases">
        <authorList>
            <person name="Go L.Y."/>
            <person name="Mitchell J.A."/>
        </authorList>
    </citation>
    <scope>NUCLEOTIDE SEQUENCE [LARGE SCALE GENOMIC DNA]</scope>
</reference>
<name>A0A2U8UNG6_9CAUD</name>
<keyword evidence="2" id="KW-1185">Reference proteome</keyword>
<evidence type="ECO:0000313" key="1">
    <source>
        <dbReference type="EMBL" id="AWN05289.1"/>
    </source>
</evidence>
<organism evidence="1 2">
    <name type="scientific">Streptomyces phage Ibantik</name>
    <dbReference type="NCBI Taxonomy" id="2182397"/>
    <lineage>
        <taxon>Viruses</taxon>
        <taxon>Duplodnaviria</taxon>
        <taxon>Heunggongvirae</taxon>
        <taxon>Uroviricota</taxon>
        <taxon>Caudoviricetes</taxon>
        <taxon>Ibantikvirus</taxon>
        <taxon>Ibantikvirus ibantik</taxon>
    </lineage>
</organism>
<dbReference type="RefSeq" id="YP_010754689.1">
    <property type="nucleotide sequence ID" value="NC_073462.1"/>
</dbReference>
<sequence>MKKGVFAIQSGNIPNEAPKRTLAWELLSWAQRYIVQPDGERAGEPWRFTPEQIRFLAHWFAVDERGRWRYSTGSLRRSKGWGKSPLLAALCIIEFIGPCRFSHWARQGESCATCSIEGNGPRHVGNELHPIGKRVPLPLVNLAATSIDQTKNVYDAIRGMLAESPAEREFDLDIGKTMVQFKSGKPGKIEPVTASSRGLEGARQTFVCLDESHHLVPNNQGVYVYEVLDRNVRKTAGAGSRLMESTNAFSPNENSVAQGTYEAFLAGTSGLLYDCVEASNPEIDLKDTEALREAVIEAYADSYWVNVDSIIEAIQDPRTPKNVAHRFYLNQIAESADTWMAKDEWEAVLSEDDPIKPGDQIAIGFDGSIRNDATGLVGCRLRDGKLFVLDVWEKPENARDDWEVDTLAVEAAVYKAFKDYQVEWFYGDPPYFQEAMGRWAIQFATRDTEYVFEFWTNKPTRMVQATERFRSAVMTKELCHDGDERLTRHVLNAVTREVMVGGEVGILIQKDSPRSKRRIDLAVASILALEARADAIADGRMKRRRGRVVGF</sequence>
<dbReference type="EMBL" id="MH155870">
    <property type="protein sequence ID" value="AWN05289.1"/>
    <property type="molecule type" value="Genomic_DNA"/>
</dbReference>
<accession>A0A2U8UNG6</accession>
<proteinExistence type="predicted"/>
<dbReference type="Proteomes" id="UP000247188">
    <property type="component" value="Segment"/>
</dbReference>
<dbReference type="InterPro" id="IPR027417">
    <property type="entry name" value="P-loop_NTPase"/>
</dbReference>
<dbReference type="KEGG" id="vg:80019287"/>